<dbReference type="EMBL" id="CP017675">
    <property type="protein sequence ID" value="APB33106.1"/>
    <property type="molecule type" value="Genomic_DNA"/>
</dbReference>
<gene>
    <name evidence="2" type="ORF">GlitD10_0792</name>
</gene>
<accession>A0A1J0AAZ6</accession>
<evidence type="ECO:0008006" key="4">
    <source>
        <dbReference type="Google" id="ProtNLM"/>
    </source>
</evidence>
<evidence type="ECO:0000256" key="1">
    <source>
        <dbReference type="SAM" id="Phobius"/>
    </source>
</evidence>
<dbReference type="Proteomes" id="UP000180235">
    <property type="component" value="Chromosome"/>
</dbReference>
<dbReference type="RefSeq" id="WP_071453754.1">
    <property type="nucleotide sequence ID" value="NZ_CP017675.1"/>
</dbReference>
<reference evidence="2 3" key="1">
    <citation type="submission" date="2016-10" db="EMBL/GenBank/DDBJ databases">
        <title>Description of Gloeomargarita lithophora gen. nov., sp. nov., a thylakoid-bearing basal-branching cyanobacterium with intracellular carbonates, and proposal for Gloeomargaritales ord. nov.</title>
        <authorList>
            <person name="Moreira D."/>
            <person name="Tavera R."/>
            <person name="Benzerara K."/>
            <person name="Skouri-Panet F."/>
            <person name="Couradeau E."/>
            <person name="Gerard E."/>
            <person name="Loussert C."/>
            <person name="Novelo E."/>
            <person name="Zivanovic Y."/>
            <person name="Lopez-Garcia P."/>
        </authorList>
    </citation>
    <scope>NUCLEOTIDE SEQUENCE [LARGE SCALE GENOMIC DNA]</scope>
    <source>
        <strain evidence="2 3">D10</strain>
    </source>
</reference>
<dbReference type="KEGG" id="glt:GlitD10_0792"/>
<sequence length="158" mass="17603">MSLETIALIGVLTLLTASLGTDFFWVVVVKPAFQRISDQSLLEAMGNIHLQAAKFMPVVFLSVIACAIILNVISSSRSKPYLLRIGLISLAVYFALVFIGSVPINNAIVSMLNGAGSQFTIRELQGRWDMLLWFRLFSILVSYWSFLHYALNPKVKSF</sequence>
<keyword evidence="1" id="KW-0472">Membrane</keyword>
<keyword evidence="1" id="KW-0812">Transmembrane</keyword>
<dbReference type="STRING" id="1188229.GlitD10_0792"/>
<dbReference type="AlphaFoldDB" id="A0A1J0AAZ6"/>
<feature type="transmembrane region" description="Helical" evidence="1">
    <location>
        <begin position="81"/>
        <end position="104"/>
    </location>
</feature>
<keyword evidence="1" id="KW-1133">Transmembrane helix</keyword>
<organism evidence="2 3">
    <name type="scientific">Gloeomargarita lithophora Alchichica-D10</name>
    <dbReference type="NCBI Taxonomy" id="1188229"/>
    <lineage>
        <taxon>Bacteria</taxon>
        <taxon>Bacillati</taxon>
        <taxon>Cyanobacteriota</taxon>
        <taxon>Cyanophyceae</taxon>
        <taxon>Gloeomargaritales</taxon>
        <taxon>Gloeomargaritaceae</taxon>
        <taxon>Gloeomargarita</taxon>
    </lineage>
</organism>
<feature type="transmembrane region" description="Helical" evidence="1">
    <location>
        <begin position="132"/>
        <end position="151"/>
    </location>
</feature>
<proteinExistence type="predicted"/>
<evidence type="ECO:0000313" key="2">
    <source>
        <dbReference type="EMBL" id="APB33106.1"/>
    </source>
</evidence>
<feature type="transmembrane region" description="Helical" evidence="1">
    <location>
        <begin position="55"/>
        <end position="74"/>
    </location>
</feature>
<evidence type="ECO:0000313" key="3">
    <source>
        <dbReference type="Proteomes" id="UP000180235"/>
    </source>
</evidence>
<name>A0A1J0AAZ6_9CYAN</name>
<keyword evidence="3" id="KW-1185">Reference proteome</keyword>
<protein>
    <recommendedName>
        <fullName evidence="4">DUF1772 domain-containing protein</fullName>
    </recommendedName>
</protein>